<gene>
    <name evidence="1" type="ORF">XA3_10910</name>
</gene>
<evidence type="ECO:0000313" key="2">
    <source>
        <dbReference type="Proteomes" id="UP001321861"/>
    </source>
</evidence>
<dbReference type="AlphaFoldDB" id="A0AAU9DFE4"/>
<dbReference type="Pfam" id="PF09911">
    <property type="entry name" value="DUF2140"/>
    <property type="match status" value="1"/>
</dbReference>
<evidence type="ECO:0008006" key="3">
    <source>
        <dbReference type="Google" id="ProtNLM"/>
    </source>
</evidence>
<protein>
    <recommendedName>
        <fullName evidence="3">DUF2140 domain-containing protein</fullName>
    </recommendedName>
</protein>
<reference evidence="1 2" key="1">
    <citation type="journal article" date="2023" name="Microbiol. Spectr.">
        <title>Symbiosis of Carpenter Bees with Uncharacterized Lactic Acid Bacteria Showing NAD Auxotrophy.</title>
        <authorList>
            <person name="Kawasaki S."/>
            <person name="Ozawa K."/>
            <person name="Mori T."/>
            <person name="Yamamoto A."/>
            <person name="Ito M."/>
            <person name="Ohkuma M."/>
            <person name="Sakamoto M."/>
            <person name="Matsutani M."/>
        </authorList>
    </citation>
    <scope>NUCLEOTIDE SEQUENCE [LARGE SCALE GENOMIC DNA]</scope>
    <source>
        <strain evidence="1 2">XA3</strain>
    </source>
</reference>
<keyword evidence="2" id="KW-1185">Reference proteome</keyword>
<accession>A0AAU9DFE4</accession>
<proteinExistence type="predicted"/>
<dbReference type="KEGG" id="xap:XA3_10910"/>
<dbReference type="Proteomes" id="UP001321861">
    <property type="component" value="Chromosome"/>
</dbReference>
<dbReference type="EMBL" id="AP026802">
    <property type="protein sequence ID" value="BDR58650.1"/>
    <property type="molecule type" value="Genomic_DNA"/>
</dbReference>
<name>A0AAU9DFE4_9LACO</name>
<organism evidence="1 2">
    <name type="scientific">Xylocopilactobacillus apicola</name>
    <dbReference type="NCBI Taxonomy" id="2932184"/>
    <lineage>
        <taxon>Bacteria</taxon>
        <taxon>Bacillati</taxon>
        <taxon>Bacillota</taxon>
        <taxon>Bacilli</taxon>
        <taxon>Lactobacillales</taxon>
        <taxon>Lactobacillaceae</taxon>
        <taxon>Xylocopilactobacillus</taxon>
    </lineage>
</organism>
<dbReference type="InterPro" id="IPR018672">
    <property type="entry name" value="DUF2140"/>
</dbReference>
<sequence length="138" mass="15885">MNKKQLTVLTNQYLKQLNSKELNLNFSLSDEAQLTGSIRIFSHPLPFRLVMDVSVLSNKDLLLKPKVVSMGNLDISAQRVLELIESQVKMPRYVKVNSKRTEIVMALERVQFNKDLSFKIDSVDLNNDRIVFNGYLNK</sequence>
<evidence type="ECO:0000313" key="1">
    <source>
        <dbReference type="EMBL" id="BDR58650.1"/>
    </source>
</evidence>